<dbReference type="InterPro" id="IPR000515">
    <property type="entry name" value="MetI-like"/>
</dbReference>
<comment type="subcellular location">
    <subcellularLocation>
        <location evidence="1 6">Cell membrane</location>
        <topology evidence="1 6">Multi-pass membrane protein</topology>
    </subcellularLocation>
</comment>
<dbReference type="CDD" id="cd06261">
    <property type="entry name" value="TM_PBP2"/>
    <property type="match status" value="1"/>
</dbReference>
<dbReference type="GO" id="GO:0005886">
    <property type="term" value="C:plasma membrane"/>
    <property type="evidence" value="ECO:0007669"/>
    <property type="project" value="UniProtKB-SubCell"/>
</dbReference>
<keyword evidence="5 6" id="KW-0472">Membrane</keyword>
<feature type="transmembrane region" description="Helical" evidence="6">
    <location>
        <begin position="407"/>
        <end position="428"/>
    </location>
</feature>
<dbReference type="RefSeq" id="WP_158980307.1">
    <property type="nucleotide sequence ID" value="NZ_WSFO01000009.1"/>
</dbReference>
<evidence type="ECO:0000313" key="8">
    <source>
        <dbReference type="EMBL" id="KAE9628582.1"/>
    </source>
</evidence>
<dbReference type="SUPFAM" id="SSF161098">
    <property type="entry name" value="MetI-like"/>
    <property type="match status" value="1"/>
</dbReference>
<evidence type="ECO:0000313" key="9">
    <source>
        <dbReference type="Proteomes" id="UP000441586"/>
    </source>
</evidence>
<dbReference type="PROSITE" id="PS50928">
    <property type="entry name" value="ABC_TM1"/>
    <property type="match status" value="1"/>
</dbReference>
<evidence type="ECO:0000256" key="2">
    <source>
        <dbReference type="ARBA" id="ARBA00022448"/>
    </source>
</evidence>
<dbReference type="InterPro" id="IPR005769">
    <property type="entry name" value="PhnE/PtxC"/>
</dbReference>
<evidence type="ECO:0000256" key="6">
    <source>
        <dbReference type="RuleBase" id="RU363032"/>
    </source>
</evidence>
<feature type="transmembrane region" description="Helical" evidence="6">
    <location>
        <begin position="237"/>
        <end position="265"/>
    </location>
</feature>
<comment type="caution">
    <text evidence="8">The sequence shown here is derived from an EMBL/GenBank/DDBJ whole genome shotgun (WGS) entry which is preliminary data.</text>
</comment>
<feature type="transmembrane region" description="Helical" evidence="6">
    <location>
        <begin position="379"/>
        <end position="401"/>
    </location>
</feature>
<feature type="transmembrane region" description="Helical" evidence="6">
    <location>
        <begin position="26"/>
        <end position="46"/>
    </location>
</feature>
<dbReference type="NCBIfam" id="TIGR01097">
    <property type="entry name" value="PhnE"/>
    <property type="match status" value="1"/>
</dbReference>
<comment type="similarity">
    <text evidence="6">Belongs to the binding-protein-dependent transport system permease family.</text>
</comment>
<evidence type="ECO:0000256" key="3">
    <source>
        <dbReference type="ARBA" id="ARBA00022692"/>
    </source>
</evidence>
<evidence type="ECO:0000259" key="7">
    <source>
        <dbReference type="PROSITE" id="PS50928"/>
    </source>
</evidence>
<evidence type="ECO:0000256" key="4">
    <source>
        <dbReference type="ARBA" id="ARBA00022989"/>
    </source>
</evidence>
<protein>
    <submittedName>
        <fullName evidence="8">Phosphonate ABC transporter, permease protein PhnE</fullName>
    </submittedName>
</protein>
<dbReference type="AlphaFoldDB" id="A0A6A4RGA3"/>
<keyword evidence="2 6" id="KW-0813">Transport</keyword>
<dbReference type="GO" id="GO:0015416">
    <property type="term" value="F:ABC-type phosphonate transporter activity"/>
    <property type="evidence" value="ECO:0007669"/>
    <property type="project" value="InterPro"/>
</dbReference>
<dbReference type="Pfam" id="PF00528">
    <property type="entry name" value="BPD_transp_1"/>
    <property type="match status" value="1"/>
</dbReference>
<feature type="domain" description="ABC transmembrane type-1" evidence="7">
    <location>
        <begin position="241"/>
        <end position="425"/>
    </location>
</feature>
<dbReference type="InterPro" id="IPR035906">
    <property type="entry name" value="MetI-like_sf"/>
</dbReference>
<evidence type="ECO:0000256" key="5">
    <source>
        <dbReference type="ARBA" id="ARBA00023136"/>
    </source>
</evidence>
<proteinExistence type="inferred from homology"/>
<sequence length="455" mass="50460">MTTISTELGLADRKQATSQLFQKKKLINFGLPVIVLLYLAYVFVAFDISGLWGKVSVKNARTLVSDSYSYKTHVTRDNRDASVSVAIEGERKGRYPDGEAPAWVSLGETTSIDLENGHHVRFGPEVIEYDIPGYGLVTAKPGRTGVNATLPDGPVPNWINASKNRLAITTDAGRLTVTRNRTEVFRYFTGWELFFFTLDSPYHGMGPAKLLSHAVKGEAGAIFNDFWTNKMWRHQDVAWAILETLLMAFLGTLGAGIVALPLAFLATRNFMRISSVRFVVRRFFDFLRGVDSLIWTVVLSRAFGPGPLTGALAILVTDTGTFGKIFSEALENVDEKQIEGVQSTGASPLLQYRFGVIPQITPVLLSQLLYFLESNTRSATIIGAITGGGIGLLLTQAIITQKDWEEVAYYIVLIILMVMFMDWFSGWLRRKLIKGEEKKTKIKKSNAAKNAFLLP</sequence>
<dbReference type="Gene3D" id="1.10.3720.10">
    <property type="entry name" value="MetI-like"/>
    <property type="match status" value="1"/>
</dbReference>
<keyword evidence="3 6" id="KW-0812">Transmembrane</keyword>
<evidence type="ECO:0000256" key="1">
    <source>
        <dbReference type="ARBA" id="ARBA00004651"/>
    </source>
</evidence>
<dbReference type="PANTHER" id="PTHR30043:SF9">
    <property type="entry name" value="PHOSPHONATES TRANSPORT SYSTEM PERMEASE PROTEIN"/>
    <property type="match status" value="1"/>
</dbReference>
<keyword evidence="4 6" id="KW-1133">Transmembrane helix</keyword>
<reference evidence="8 9" key="1">
    <citation type="submission" date="2019-12" db="EMBL/GenBank/DDBJ databases">
        <authorList>
            <person name="Zhang Y.-J."/>
        </authorList>
    </citation>
    <scope>NUCLEOTIDE SEQUENCE [LARGE SCALE GENOMIC DNA]</scope>
    <source>
        <strain evidence="8 9">H18S-6</strain>
    </source>
</reference>
<name>A0A6A4RGA3_9RHOB</name>
<dbReference type="PANTHER" id="PTHR30043">
    <property type="entry name" value="PHOSPHONATES TRANSPORT SYSTEM PERMEASE PROTEIN"/>
    <property type="match status" value="1"/>
</dbReference>
<accession>A0A6A4RGA3</accession>
<organism evidence="8 9">
    <name type="scientific">Parasedimentitalea maritima</name>
    <dbReference type="NCBI Taxonomy" id="2578117"/>
    <lineage>
        <taxon>Bacteria</taxon>
        <taxon>Pseudomonadati</taxon>
        <taxon>Pseudomonadota</taxon>
        <taxon>Alphaproteobacteria</taxon>
        <taxon>Rhodobacterales</taxon>
        <taxon>Paracoccaceae</taxon>
        <taxon>Parasedimentitalea</taxon>
    </lineage>
</organism>
<dbReference type="Proteomes" id="UP000441586">
    <property type="component" value="Unassembled WGS sequence"/>
</dbReference>
<gene>
    <name evidence="8" type="primary">phnE</name>
    <name evidence="8" type="ORF">GP644_15495</name>
</gene>
<dbReference type="EMBL" id="WSFO01000009">
    <property type="protein sequence ID" value="KAE9628582.1"/>
    <property type="molecule type" value="Genomic_DNA"/>
</dbReference>